<evidence type="ECO:0000313" key="2">
    <source>
        <dbReference type="Proteomes" id="UP000887540"/>
    </source>
</evidence>
<evidence type="ECO:0000256" key="1">
    <source>
        <dbReference type="SAM" id="MobiDB-lite"/>
    </source>
</evidence>
<feature type="region of interest" description="Disordered" evidence="1">
    <location>
        <begin position="1"/>
        <end position="22"/>
    </location>
</feature>
<evidence type="ECO:0000313" key="3">
    <source>
        <dbReference type="WBParaSite" id="ACRNAN_scaffold30795.g7650.t1"/>
    </source>
</evidence>
<keyword evidence="2" id="KW-1185">Reference proteome</keyword>
<dbReference type="Proteomes" id="UP000887540">
    <property type="component" value="Unplaced"/>
</dbReference>
<protein>
    <submittedName>
        <fullName evidence="3">Uncharacterized protein</fullName>
    </submittedName>
</protein>
<name>A0A914DLR1_9BILA</name>
<reference evidence="3" key="1">
    <citation type="submission" date="2022-11" db="UniProtKB">
        <authorList>
            <consortium name="WormBaseParasite"/>
        </authorList>
    </citation>
    <scope>IDENTIFICATION</scope>
</reference>
<dbReference type="WBParaSite" id="ACRNAN_scaffold30795.g7650.t1">
    <property type="protein sequence ID" value="ACRNAN_scaffold30795.g7650.t1"/>
    <property type="gene ID" value="ACRNAN_scaffold30795.g7650"/>
</dbReference>
<accession>A0A914DLR1</accession>
<sequence>MCREHPNYRAQDRIDSSNEGLTRAERTLPAFLKIKESSIANA</sequence>
<proteinExistence type="predicted"/>
<dbReference type="AlphaFoldDB" id="A0A914DLR1"/>
<organism evidence="2 3">
    <name type="scientific">Acrobeloides nanus</name>
    <dbReference type="NCBI Taxonomy" id="290746"/>
    <lineage>
        <taxon>Eukaryota</taxon>
        <taxon>Metazoa</taxon>
        <taxon>Ecdysozoa</taxon>
        <taxon>Nematoda</taxon>
        <taxon>Chromadorea</taxon>
        <taxon>Rhabditida</taxon>
        <taxon>Tylenchina</taxon>
        <taxon>Cephalobomorpha</taxon>
        <taxon>Cephaloboidea</taxon>
        <taxon>Cephalobidae</taxon>
        <taxon>Acrobeloides</taxon>
    </lineage>
</organism>